<dbReference type="RefSeq" id="WP_005793555.1">
    <property type="nucleotide sequence ID" value="NZ_ACQT01000012.1"/>
</dbReference>
<feature type="transmembrane region" description="Helical" evidence="1">
    <location>
        <begin position="213"/>
        <end position="231"/>
    </location>
</feature>
<gene>
    <name evidence="2" type="ORF">AcdelDRAFT_0757</name>
</gene>
<evidence type="ECO:0000256" key="1">
    <source>
        <dbReference type="SAM" id="Phobius"/>
    </source>
</evidence>
<feature type="transmembrane region" description="Helical" evidence="1">
    <location>
        <begin position="6"/>
        <end position="23"/>
    </location>
</feature>
<name>C5T1H7_ACIDE</name>
<dbReference type="PATRIC" id="fig|573060.9.peg.4412"/>
<reference evidence="2 3" key="1">
    <citation type="submission" date="2009-05" db="EMBL/GenBank/DDBJ databases">
        <title>The draft genome of Acidovorax delafieldii 2AN.</title>
        <authorList>
            <consortium name="US DOE Joint Genome Institute (JGI-PGF)"/>
            <person name="Lucas S."/>
            <person name="Copeland A."/>
            <person name="Lapidus A."/>
            <person name="Glavina del Rio T."/>
            <person name="Tice H."/>
            <person name="Bruce D."/>
            <person name="Goodwin L."/>
            <person name="Pitluck S."/>
            <person name="Larimer F."/>
            <person name="Land M.L."/>
            <person name="Hauser L."/>
            <person name="Shelobolina E.S."/>
            <person name="Picardal F."/>
            <person name="Roden E."/>
            <person name="Emerson D."/>
        </authorList>
    </citation>
    <scope>NUCLEOTIDE SEQUENCE [LARGE SCALE GENOMIC DNA]</scope>
    <source>
        <strain evidence="2 3">2AN</strain>
    </source>
</reference>
<keyword evidence="1" id="KW-0812">Transmembrane</keyword>
<dbReference type="EMBL" id="ACQT01000012">
    <property type="protein sequence ID" value="EER61645.1"/>
    <property type="molecule type" value="Genomic_DNA"/>
</dbReference>
<keyword evidence="1" id="KW-1133">Transmembrane helix</keyword>
<organism evidence="2 3">
    <name type="scientific">Acidovorax delafieldii 2AN</name>
    <dbReference type="NCBI Taxonomy" id="573060"/>
    <lineage>
        <taxon>Bacteria</taxon>
        <taxon>Pseudomonadati</taxon>
        <taxon>Pseudomonadota</taxon>
        <taxon>Betaproteobacteria</taxon>
        <taxon>Burkholderiales</taxon>
        <taxon>Comamonadaceae</taxon>
        <taxon>Acidovorax</taxon>
    </lineage>
</organism>
<evidence type="ECO:0000313" key="2">
    <source>
        <dbReference type="EMBL" id="EER61645.1"/>
    </source>
</evidence>
<keyword evidence="3" id="KW-1185">Reference proteome</keyword>
<feature type="transmembrane region" description="Helical" evidence="1">
    <location>
        <begin position="172"/>
        <end position="193"/>
    </location>
</feature>
<feature type="transmembrane region" description="Helical" evidence="1">
    <location>
        <begin position="243"/>
        <end position="260"/>
    </location>
</feature>
<protein>
    <submittedName>
        <fullName evidence="2">Uncharacterized protein</fullName>
    </submittedName>
</protein>
<dbReference type="OrthoDB" id="8807738at2"/>
<dbReference type="Proteomes" id="UP000003856">
    <property type="component" value="Unassembled WGS sequence"/>
</dbReference>
<sequence length="346" mass="38976">MKTSLLLAPVHLALLALFVTLYWRNRSMKRRQDTLVDQLHGQRYWRVNLASPAFFRKWLRLMPFEAKGVLIDEGDHLRITGFWLKGARHFDSRIARSQCGVEWLGNRTLRAGNLHWAQLTTPKGPVLFCADTGMNALPSREALADIFRSAFPATPLDVQQTRDFALEKSARSLAVMTLFFGLLLFALLDTFVVSHFELMDAQIMAILTHPVTWMGAVAALAACGMGVYRFLLAGQVPARESMVLALMLGWTLLGAALPAAKRIDQFLATAPTQNHTYRIIQVAHLAPKDKVLGLPALRFPRARDYWQQFPVGSEYAIPLLRGPLGLWQLDHSVFDKPLVAFYEKQP</sequence>
<evidence type="ECO:0000313" key="3">
    <source>
        <dbReference type="Proteomes" id="UP000003856"/>
    </source>
</evidence>
<dbReference type="AlphaFoldDB" id="C5T1H7"/>
<comment type="caution">
    <text evidence="2">The sequence shown here is derived from an EMBL/GenBank/DDBJ whole genome shotgun (WGS) entry which is preliminary data.</text>
</comment>
<keyword evidence="1" id="KW-0472">Membrane</keyword>
<proteinExistence type="predicted"/>
<accession>C5T1H7</accession>